<name>A0A9D4S6I6_DREPO</name>
<dbReference type="AlphaFoldDB" id="A0A9D4S6I6"/>
<reference evidence="1" key="1">
    <citation type="journal article" date="2019" name="bioRxiv">
        <title>The Genome of the Zebra Mussel, Dreissena polymorpha: A Resource for Invasive Species Research.</title>
        <authorList>
            <person name="McCartney M.A."/>
            <person name="Auch B."/>
            <person name="Kono T."/>
            <person name="Mallez S."/>
            <person name="Zhang Y."/>
            <person name="Obille A."/>
            <person name="Becker A."/>
            <person name="Abrahante J.E."/>
            <person name="Garbe J."/>
            <person name="Badalamenti J.P."/>
            <person name="Herman A."/>
            <person name="Mangelson H."/>
            <person name="Liachko I."/>
            <person name="Sullivan S."/>
            <person name="Sone E.D."/>
            <person name="Koren S."/>
            <person name="Silverstein K.A.T."/>
            <person name="Beckman K.B."/>
            <person name="Gohl D.M."/>
        </authorList>
    </citation>
    <scope>NUCLEOTIDE SEQUENCE</scope>
    <source>
        <strain evidence="1">Duluth1</strain>
        <tissue evidence="1">Whole animal</tissue>
    </source>
</reference>
<protein>
    <submittedName>
        <fullName evidence="1">Uncharacterized protein</fullName>
    </submittedName>
</protein>
<evidence type="ECO:0000313" key="1">
    <source>
        <dbReference type="EMBL" id="KAH3893446.1"/>
    </source>
</evidence>
<evidence type="ECO:0000313" key="2">
    <source>
        <dbReference type="Proteomes" id="UP000828390"/>
    </source>
</evidence>
<organism evidence="1 2">
    <name type="scientific">Dreissena polymorpha</name>
    <name type="common">Zebra mussel</name>
    <name type="synonym">Mytilus polymorpha</name>
    <dbReference type="NCBI Taxonomy" id="45954"/>
    <lineage>
        <taxon>Eukaryota</taxon>
        <taxon>Metazoa</taxon>
        <taxon>Spiralia</taxon>
        <taxon>Lophotrochozoa</taxon>
        <taxon>Mollusca</taxon>
        <taxon>Bivalvia</taxon>
        <taxon>Autobranchia</taxon>
        <taxon>Heteroconchia</taxon>
        <taxon>Euheterodonta</taxon>
        <taxon>Imparidentia</taxon>
        <taxon>Neoheterodontei</taxon>
        <taxon>Myida</taxon>
        <taxon>Dreissenoidea</taxon>
        <taxon>Dreissenidae</taxon>
        <taxon>Dreissena</taxon>
    </lineage>
</organism>
<proteinExistence type="predicted"/>
<sequence>MYYRGFLQARISLCITEGSCWLTYHYVLQRIPAGSHITMYNRGFLQAHISLCITEGSCRLTYHYVLQRIHAGLHITMYYRGFLQAHISLCITEGSCRLTFHIWMRPARRVYCCCLSTETASLHCPNARQRSQK</sequence>
<gene>
    <name evidence="1" type="ORF">DPMN_017593</name>
</gene>
<keyword evidence="2" id="KW-1185">Reference proteome</keyword>
<dbReference type="Proteomes" id="UP000828390">
    <property type="component" value="Unassembled WGS sequence"/>
</dbReference>
<reference evidence="1" key="2">
    <citation type="submission" date="2020-11" db="EMBL/GenBank/DDBJ databases">
        <authorList>
            <person name="McCartney M.A."/>
            <person name="Auch B."/>
            <person name="Kono T."/>
            <person name="Mallez S."/>
            <person name="Becker A."/>
            <person name="Gohl D.M."/>
            <person name="Silverstein K.A.T."/>
            <person name="Koren S."/>
            <person name="Bechman K.B."/>
            <person name="Herman A."/>
            <person name="Abrahante J.E."/>
            <person name="Garbe J."/>
        </authorList>
    </citation>
    <scope>NUCLEOTIDE SEQUENCE</scope>
    <source>
        <strain evidence="1">Duluth1</strain>
        <tissue evidence="1">Whole animal</tissue>
    </source>
</reference>
<accession>A0A9D4S6I6</accession>
<dbReference type="EMBL" id="JAIWYP010000001">
    <property type="protein sequence ID" value="KAH3893446.1"/>
    <property type="molecule type" value="Genomic_DNA"/>
</dbReference>
<comment type="caution">
    <text evidence="1">The sequence shown here is derived from an EMBL/GenBank/DDBJ whole genome shotgun (WGS) entry which is preliminary data.</text>
</comment>